<feature type="repeat" description="TPR" evidence="3">
    <location>
        <begin position="249"/>
        <end position="282"/>
    </location>
</feature>
<dbReference type="Gene3D" id="1.25.40.10">
    <property type="entry name" value="Tetratricopeptide repeat domain"/>
    <property type="match status" value="1"/>
</dbReference>
<gene>
    <name evidence="4" type="ORF">GBK04_08215</name>
</gene>
<evidence type="ECO:0000256" key="1">
    <source>
        <dbReference type="ARBA" id="ARBA00022737"/>
    </source>
</evidence>
<dbReference type="PROSITE" id="PS50005">
    <property type="entry name" value="TPR"/>
    <property type="match status" value="1"/>
</dbReference>
<evidence type="ECO:0000313" key="4">
    <source>
        <dbReference type="EMBL" id="MPR33345.1"/>
    </source>
</evidence>
<dbReference type="SMART" id="SM00028">
    <property type="entry name" value="TPR"/>
    <property type="match status" value="1"/>
</dbReference>
<dbReference type="EMBL" id="WHLY01000002">
    <property type="protein sequence ID" value="MPR33345.1"/>
    <property type="molecule type" value="Genomic_DNA"/>
</dbReference>
<evidence type="ECO:0000256" key="2">
    <source>
        <dbReference type="ARBA" id="ARBA00022803"/>
    </source>
</evidence>
<keyword evidence="1" id="KW-0677">Repeat</keyword>
<dbReference type="InterPro" id="IPR011990">
    <property type="entry name" value="TPR-like_helical_dom_sf"/>
</dbReference>
<evidence type="ECO:0000256" key="3">
    <source>
        <dbReference type="PROSITE-ProRule" id="PRU00339"/>
    </source>
</evidence>
<keyword evidence="2 3" id="KW-0802">TPR repeat</keyword>
<comment type="caution">
    <text evidence="4">The sequence shown here is derived from an EMBL/GenBank/DDBJ whole genome shotgun (WGS) entry which is preliminary data.</text>
</comment>
<name>A0A7C9F309_9BACT</name>
<reference evidence="4 5" key="1">
    <citation type="submission" date="2019-10" db="EMBL/GenBank/DDBJ databases">
        <title>Draft Genome Sequence of Cytophagaceae sp. SJW1-29.</title>
        <authorList>
            <person name="Choi A."/>
        </authorList>
    </citation>
    <scope>NUCLEOTIDE SEQUENCE [LARGE SCALE GENOMIC DNA]</scope>
    <source>
        <strain evidence="4 5">SJW1-29</strain>
    </source>
</reference>
<dbReference type="SUPFAM" id="SSF48452">
    <property type="entry name" value="TPR-like"/>
    <property type="match status" value="1"/>
</dbReference>
<evidence type="ECO:0000313" key="5">
    <source>
        <dbReference type="Proteomes" id="UP000479293"/>
    </source>
</evidence>
<dbReference type="Proteomes" id="UP000479293">
    <property type="component" value="Unassembled WGS sequence"/>
</dbReference>
<dbReference type="RefSeq" id="WP_152758514.1">
    <property type="nucleotide sequence ID" value="NZ_WHLY01000002.1"/>
</dbReference>
<dbReference type="AlphaFoldDB" id="A0A7C9F309"/>
<dbReference type="InterPro" id="IPR019734">
    <property type="entry name" value="TPR_rpt"/>
</dbReference>
<proteinExistence type="predicted"/>
<accession>A0A7C9F309</accession>
<keyword evidence="5" id="KW-1185">Reference proteome</keyword>
<sequence>MKNKIDYLTFLLLLSFTNVFSQIKDNPELKRMYDEDQNSRKVQDIDWNQLSKNDSMREKRVYEMLDSGQVVTGKDYYHSAMIFQHGKDTTASLMAVKMMKKAIDLDSTVNKWLLAAAIDRDLMRRDEPQIYGTQYVKMGQDAKWKRYKIDTTKVTDAERKYYRVESLAEQREKARIMNLLSINDFYSKSNSIEQTTEFIKAEKSKGLSSKYNISENQINSFGYSLIRSKKENEALAIFELNTQLYPSGFNAFDSLGECLLLVGNKKEAIKAYEKSLFLNPDNKNAEKILKDLR</sequence>
<dbReference type="InterPro" id="IPR013105">
    <property type="entry name" value="TPR_2"/>
</dbReference>
<dbReference type="Pfam" id="PF07719">
    <property type="entry name" value="TPR_2"/>
    <property type="match status" value="1"/>
</dbReference>
<protein>
    <submittedName>
        <fullName evidence="4">Tetratricopeptide repeat protein</fullName>
    </submittedName>
</protein>
<organism evidence="4 5">
    <name type="scientific">Salmonirosea aquatica</name>
    <dbReference type="NCBI Taxonomy" id="2654236"/>
    <lineage>
        <taxon>Bacteria</taxon>
        <taxon>Pseudomonadati</taxon>
        <taxon>Bacteroidota</taxon>
        <taxon>Cytophagia</taxon>
        <taxon>Cytophagales</taxon>
        <taxon>Spirosomataceae</taxon>
        <taxon>Salmonirosea</taxon>
    </lineage>
</organism>